<keyword evidence="3" id="KW-0106">Calcium</keyword>
<evidence type="ECO:0000313" key="15">
    <source>
        <dbReference type="Proteomes" id="UP001150062"/>
    </source>
</evidence>
<feature type="domain" description="EF-hand" evidence="4">
    <location>
        <begin position="147"/>
        <end position="177"/>
    </location>
</feature>
<evidence type="ECO:0000313" key="11">
    <source>
        <dbReference type="EMBL" id="KAJ6241430.1"/>
    </source>
</evidence>
<evidence type="ECO:0000313" key="9">
    <source>
        <dbReference type="EMBL" id="KAJ6227792.1"/>
    </source>
</evidence>
<evidence type="ECO:0000313" key="14">
    <source>
        <dbReference type="Proteomes" id="UP001146793"/>
    </source>
</evidence>
<evidence type="ECO:0000313" key="12">
    <source>
        <dbReference type="EMBL" id="KAJ6250101.1"/>
    </source>
</evidence>
<dbReference type="Pfam" id="PF13499">
    <property type="entry name" value="EF-hand_7"/>
    <property type="match status" value="1"/>
</dbReference>
<dbReference type="EMBL" id="JANTQA010000015">
    <property type="protein sequence ID" value="KAJ3447698.1"/>
    <property type="molecule type" value="Genomic_DNA"/>
</dbReference>
<keyword evidence="1" id="KW-0479">Metal-binding</keyword>
<dbReference type="EMBL" id="JANTQA010000070">
    <property type="protein sequence ID" value="KAJ3425816.1"/>
    <property type="molecule type" value="Genomic_DNA"/>
</dbReference>
<dbReference type="PANTHER" id="PTHR45942">
    <property type="entry name" value="PROTEIN PHOSPATASE 3 REGULATORY SUBUNIT B ALPHA ISOFORM TYPE 1"/>
    <property type="match status" value="1"/>
</dbReference>
<dbReference type="EMBL" id="JAOAOG010000085">
    <property type="protein sequence ID" value="KAJ6250101.1"/>
    <property type="molecule type" value="Genomic_DNA"/>
</dbReference>
<proteinExistence type="predicted"/>
<evidence type="ECO:0000313" key="13">
    <source>
        <dbReference type="EMBL" id="KAJ6251491.1"/>
    </source>
</evidence>
<dbReference type="PROSITE" id="PS50222">
    <property type="entry name" value="EF_HAND_2"/>
    <property type="match status" value="3"/>
</dbReference>
<dbReference type="EMBL" id="JANTQA010000026">
    <property type="protein sequence ID" value="KAJ3442516.1"/>
    <property type="molecule type" value="Genomic_DNA"/>
</dbReference>
<keyword evidence="15" id="KW-1185">Reference proteome</keyword>
<dbReference type="PRINTS" id="PR00450">
    <property type="entry name" value="RECOVERIN"/>
</dbReference>
<dbReference type="Gene3D" id="1.10.238.10">
    <property type="entry name" value="EF-hand"/>
    <property type="match status" value="1"/>
</dbReference>
<protein>
    <submittedName>
        <fullName evidence="7 9">Protein phosphatase 3 regulatory subunit b alpha isoform type</fullName>
    </submittedName>
</protein>
<evidence type="ECO:0000256" key="2">
    <source>
        <dbReference type="ARBA" id="ARBA00022737"/>
    </source>
</evidence>
<evidence type="ECO:0000256" key="3">
    <source>
        <dbReference type="ARBA" id="ARBA00022837"/>
    </source>
</evidence>
<dbReference type="SUPFAM" id="SSF47473">
    <property type="entry name" value="EF-hand"/>
    <property type="match status" value="1"/>
</dbReference>
<dbReference type="EMBL" id="JAOAOG010000270">
    <property type="protein sequence ID" value="KAJ6234402.1"/>
    <property type="molecule type" value="Genomic_DNA"/>
</dbReference>
<dbReference type="CDD" id="cd00051">
    <property type="entry name" value="EFh"/>
    <property type="match status" value="1"/>
</dbReference>
<dbReference type="SMART" id="SM00054">
    <property type="entry name" value="EFh"/>
    <property type="match status" value="3"/>
</dbReference>
<dbReference type="GO" id="GO:0005509">
    <property type="term" value="F:calcium ion binding"/>
    <property type="evidence" value="ECO:0007669"/>
    <property type="project" value="InterPro"/>
</dbReference>
<reference evidence="9" key="1">
    <citation type="submission" date="2022-08" db="EMBL/GenBank/DDBJ databases">
        <title>Novel sulfate-reducing endosymbionts in the free-living metamonad Anaeramoeba.</title>
        <authorList>
            <person name="Jerlstrom-Hultqvist J."/>
            <person name="Cepicka I."/>
            <person name="Gallot-Lavallee L."/>
            <person name="Salas-Leiva D."/>
            <person name="Curtis B.A."/>
            <person name="Zahonova K."/>
            <person name="Pipaliya S."/>
            <person name="Dacks J."/>
            <person name="Roger A.J."/>
        </authorList>
    </citation>
    <scope>NUCLEOTIDE SEQUENCE</scope>
    <source>
        <strain evidence="9">Schooner1</strain>
    </source>
</reference>
<comment type="caution">
    <text evidence="7">The sequence shown here is derived from an EMBL/GenBank/DDBJ whole genome shotgun (WGS) entry which is preliminary data.</text>
</comment>
<dbReference type="Proteomes" id="UP001150062">
    <property type="component" value="Unassembled WGS sequence"/>
</dbReference>
<dbReference type="PROSITE" id="PS00018">
    <property type="entry name" value="EF_HAND_1"/>
    <property type="match status" value="1"/>
</dbReference>
<organism evidence="7 14">
    <name type="scientific">Anaeramoeba flamelloides</name>
    <dbReference type="NCBI Taxonomy" id="1746091"/>
    <lineage>
        <taxon>Eukaryota</taxon>
        <taxon>Metamonada</taxon>
        <taxon>Anaeramoebidae</taxon>
        <taxon>Anaeramoeba</taxon>
    </lineage>
</organism>
<dbReference type="InterPro" id="IPR011992">
    <property type="entry name" value="EF-hand-dom_pair"/>
</dbReference>
<sequence>MGGLFSKDDELTQEDLEELQEMSNFNQKQIRRLYKRFKRLDKDGSGSITLDEFYSIPELVMNPLNIRVIGLFDPECEDVEKVSVNFKQFLKTLSVFSPNGSKEDKLKYAFKVYDIAGDDLIDEHELFSLLKLMVGESIKTHEILYIVEKVIEEVDTTMDGCISFKEFCNALKDVDLEEKMSINI</sequence>
<evidence type="ECO:0000313" key="7">
    <source>
        <dbReference type="EMBL" id="KAJ3442516.1"/>
    </source>
</evidence>
<name>A0AAV7ZKG7_9EUKA</name>
<dbReference type="FunFam" id="1.10.238.10:FF:000003">
    <property type="entry name" value="Calmodulin A"/>
    <property type="match status" value="1"/>
</dbReference>
<evidence type="ECO:0000313" key="6">
    <source>
        <dbReference type="EMBL" id="KAJ3442443.1"/>
    </source>
</evidence>
<reference evidence="7" key="2">
    <citation type="submission" date="2022-08" db="EMBL/GenBank/DDBJ databases">
        <title>Novel sulphate-reducing endosymbionts in the free-living metamonad Anaeramoeba.</title>
        <authorList>
            <person name="Jerlstrom-Hultqvist J."/>
            <person name="Cepicka I."/>
            <person name="Gallot-Lavallee L."/>
            <person name="Salas-Leiva D."/>
            <person name="Curtis B.A."/>
            <person name="Zahonova K."/>
            <person name="Pipaliya S."/>
            <person name="Dacks J."/>
            <person name="Roger A.J."/>
        </authorList>
    </citation>
    <scope>NUCLEOTIDE SEQUENCE</scope>
    <source>
        <strain evidence="7">Busselton2</strain>
    </source>
</reference>
<dbReference type="InterPro" id="IPR002048">
    <property type="entry name" value="EF_hand_dom"/>
</dbReference>
<dbReference type="EMBL" id="JAOAOG010000059">
    <property type="protein sequence ID" value="KAJ6251491.1"/>
    <property type="molecule type" value="Genomic_DNA"/>
</dbReference>
<dbReference type="EMBL" id="JAOAOG010000193">
    <property type="protein sequence ID" value="KAJ6241430.1"/>
    <property type="molecule type" value="Genomic_DNA"/>
</dbReference>
<evidence type="ECO:0000313" key="5">
    <source>
        <dbReference type="EMBL" id="KAJ3425816.1"/>
    </source>
</evidence>
<dbReference type="EMBL" id="JAOAOG010000332">
    <property type="protein sequence ID" value="KAJ6227792.1"/>
    <property type="molecule type" value="Genomic_DNA"/>
</dbReference>
<dbReference type="EMBL" id="JANTQA010000026">
    <property type="protein sequence ID" value="KAJ3442443.1"/>
    <property type="molecule type" value="Genomic_DNA"/>
</dbReference>
<evidence type="ECO:0000259" key="4">
    <source>
        <dbReference type="PROSITE" id="PS50222"/>
    </source>
</evidence>
<gene>
    <name evidence="8" type="ORF">M0812_00170</name>
    <name evidence="6" type="ORF">M0812_12178</name>
    <name evidence="7" type="ORF">M0812_12253</name>
    <name evidence="5" type="ORF">M0812_28262</name>
    <name evidence="9" type="ORF">M0813_09452</name>
    <name evidence="13" type="ORF">M0813_15032</name>
    <name evidence="12" type="ORF">M0813_16363</name>
    <name evidence="11" type="ORF">M0813_23217</name>
    <name evidence="10" type="ORF">M0813_29392</name>
</gene>
<dbReference type="Proteomes" id="UP001146793">
    <property type="component" value="Unassembled WGS sequence"/>
</dbReference>
<accession>A0AAV7ZKG7</accession>
<feature type="domain" description="EF-hand" evidence="4">
    <location>
        <begin position="28"/>
        <end position="63"/>
    </location>
</feature>
<dbReference type="AlphaFoldDB" id="A0AAV7ZKG7"/>
<evidence type="ECO:0000313" key="10">
    <source>
        <dbReference type="EMBL" id="KAJ6234402.1"/>
    </source>
</evidence>
<evidence type="ECO:0000313" key="8">
    <source>
        <dbReference type="EMBL" id="KAJ3447698.1"/>
    </source>
</evidence>
<dbReference type="InterPro" id="IPR018247">
    <property type="entry name" value="EF_Hand_1_Ca_BS"/>
</dbReference>
<evidence type="ECO:0000256" key="1">
    <source>
        <dbReference type="ARBA" id="ARBA00022723"/>
    </source>
</evidence>
<dbReference type="Pfam" id="PF13405">
    <property type="entry name" value="EF-hand_6"/>
    <property type="match status" value="1"/>
</dbReference>
<keyword evidence="2" id="KW-0677">Repeat</keyword>
<feature type="domain" description="EF-hand" evidence="4">
    <location>
        <begin position="101"/>
        <end position="136"/>
    </location>
</feature>